<dbReference type="GO" id="GO:0055085">
    <property type="term" value="P:transmembrane transport"/>
    <property type="evidence" value="ECO:0007669"/>
    <property type="project" value="TreeGrafter"/>
</dbReference>
<comment type="similarity">
    <text evidence="2">Belongs to the autoinducer-2 exporter (AI-2E) (TC 2.A.86) family.</text>
</comment>
<feature type="transmembrane region" description="Helical" evidence="8">
    <location>
        <begin position="32"/>
        <end position="50"/>
    </location>
</feature>
<evidence type="ECO:0000256" key="6">
    <source>
        <dbReference type="ARBA" id="ARBA00022989"/>
    </source>
</evidence>
<dbReference type="PANTHER" id="PTHR21716">
    <property type="entry name" value="TRANSMEMBRANE PROTEIN"/>
    <property type="match status" value="1"/>
</dbReference>
<evidence type="ECO:0000256" key="5">
    <source>
        <dbReference type="ARBA" id="ARBA00022692"/>
    </source>
</evidence>
<dbReference type="Pfam" id="PF01594">
    <property type="entry name" value="AI-2E_transport"/>
    <property type="match status" value="1"/>
</dbReference>
<dbReference type="OrthoDB" id="9793390at2"/>
<sequence>MNRSPSSSRIVRKRTRRLHPVRVKATVNRWDSTTKLVVSLALFTILAWLLVRFRNIVGPLLLAVLLAYLLYPMVSSIQRATRISWRLAVGIVYFLLLLLVLGGTTLSGLAVVEQSQSLIRFLQQTLKDLPSLLTQWSEMPVQVGPFQFVLPNFMDVNTLTQSLLGIVQPLLSRAGLLVGSIASGAFNFLGWVFFILLISYFILAESGGTSPEIIRINLPGYNEDLRKFGVYLSGIWNAFLRGQIIIILITILVYTALLGILGLRFFIGLALLAGLARFIPYVGPAVAWTSYGLVALFQGSNYFGLPPWGYVILVVGLAWFTDVILDNLVATRLMGTALKIHPAAVMVSALIGANLFGIIGVVLAAPVVATLKLLTSYVVYRLSDQEPWENLQVAAPVVSRPIFSRIRSIIYRAVQMLRKGIKKYGKPIRTQD</sequence>
<gene>
    <name evidence="9" type="ordered locus">ANT_14100</name>
</gene>
<feature type="transmembrane region" description="Helical" evidence="8">
    <location>
        <begin position="87"/>
        <end position="112"/>
    </location>
</feature>
<feature type="transmembrane region" description="Helical" evidence="8">
    <location>
        <begin position="345"/>
        <end position="371"/>
    </location>
</feature>
<feature type="transmembrane region" description="Helical" evidence="8">
    <location>
        <begin position="176"/>
        <end position="203"/>
    </location>
</feature>
<reference evidence="9 10" key="1">
    <citation type="submission" date="2010-12" db="EMBL/GenBank/DDBJ databases">
        <title>Whole genome sequence of Anaerolinea thermophila UNI-1.</title>
        <authorList>
            <person name="Narita-Yamada S."/>
            <person name="Kishi E."/>
            <person name="Watanabe Y."/>
            <person name="Takasaki K."/>
            <person name="Ankai A."/>
            <person name="Oguchi A."/>
            <person name="Fukui S."/>
            <person name="Takahashi M."/>
            <person name="Yashiro I."/>
            <person name="Hosoyama A."/>
            <person name="Sekiguchi Y."/>
            <person name="Hanada S."/>
            <person name="Fujita N."/>
        </authorList>
    </citation>
    <scope>NUCLEOTIDE SEQUENCE [LARGE SCALE GENOMIC DNA]</scope>
    <source>
        <strain evidence="10">DSM 14523 / JCM 11388 / NBRC 100420 / UNI-1</strain>
    </source>
</reference>
<evidence type="ECO:0000256" key="1">
    <source>
        <dbReference type="ARBA" id="ARBA00004651"/>
    </source>
</evidence>
<evidence type="ECO:0000313" key="9">
    <source>
        <dbReference type="EMBL" id="BAJ63438.1"/>
    </source>
</evidence>
<name>E8N4S4_ANATU</name>
<dbReference type="STRING" id="926569.ANT_14100"/>
<dbReference type="GO" id="GO:0005886">
    <property type="term" value="C:plasma membrane"/>
    <property type="evidence" value="ECO:0007669"/>
    <property type="project" value="UniProtKB-SubCell"/>
</dbReference>
<evidence type="ECO:0000256" key="3">
    <source>
        <dbReference type="ARBA" id="ARBA00022448"/>
    </source>
</evidence>
<dbReference type="KEGG" id="atm:ANT_14100"/>
<dbReference type="HOGENOM" id="CLU_634084_0_0_0"/>
<keyword evidence="4" id="KW-1003">Cell membrane</keyword>
<dbReference type="PANTHER" id="PTHR21716:SF53">
    <property type="entry name" value="PERMEASE PERM-RELATED"/>
    <property type="match status" value="1"/>
</dbReference>
<feature type="transmembrane region" description="Helical" evidence="8">
    <location>
        <begin position="244"/>
        <end position="272"/>
    </location>
</feature>
<dbReference type="InterPro" id="IPR002549">
    <property type="entry name" value="AI-2E-like"/>
</dbReference>
<dbReference type="EMBL" id="AP012029">
    <property type="protein sequence ID" value="BAJ63438.1"/>
    <property type="molecule type" value="Genomic_DNA"/>
</dbReference>
<comment type="subcellular location">
    <subcellularLocation>
        <location evidence="1">Cell membrane</location>
        <topology evidence="1">Multi-pass membrane protein</topology>
    </subcellularLocation>
</comment>
<dbReference type="Proteomes" id="UP000008922">
    <property type="component" value="Chromosome"/>
</dbReference>
<keyword evidence="7 8" id="KW-0472">Membrane</keyword>
<keyword evidence="6 8" id="KW-1133">Transmembrane helix</keyword>
<evidence type="ECO:0000313" key="10">
    <source>
        <dbReference type="Proteomes" id="UP000008922"/>
    </source>
</evidence>
<evidence type="ECO:0000256" key="4">
    <source>
        <dbReference type="ARBA" id="ARBA00022475"/>
    </source>
</evidence>
<accession>E8N4S4</accession>
<feature type="transmembrane region" description="Helical" evidence="8">
    <location>
        <begin position="56"/>
        <end position="75"/>
    </location>
</feature>
<organism evidence="9 10">
    <name type="scientific">Anaerolinea thermophila (strain DSM 14523 / JCM 11388 / NBRC 100420 / UNI-1)</name>
    <dbReference type="NCBI Taxonomy" id="926569"/>
    <lineage>
        <taxon>Bacteria</taxon>
        <taxon>Bacillati</taxon>
        <taxon>Chloroflexota</taxon>
        <taxon>Anaerolineae</taxon>
        <taxon>Anaerolineales</taxon>
        <taxon>Anaerolineaceae</taxon>
        <taxon>Anaerolinea</taxon>
    </lineage>
</organism>
<dbReference type="AlphaFoldDB" id="E8N4S4"/>
<dbReference type="FunCoup" id="E8N4S4">
    <property type="interactions" value="391"/>
</dbReference>
<feature type="transmembrane region" description="Helical" evidence="8">
    <location>
        <begin position="308"/>
        <end position="325"/>
    </location>
</feature>
<keyword evidence="3" id="KW-0813">Transport</keyword>
<dbReference type="eggNOG" id="COG0628">
    <property type="taxonomic scope" value="Bacteria"/>
</dbReference>
<protein>
    <submittedName>
        <fullName evidence="9">Hypothetical membrane protein</fullName>
    </submittedName>
</protein>
<proteinExistence type="inferred from homology"/>
<evidence type="ECO:0000256" key="8">
    <source>
        <dbReference type="SAM" id="Phobius"/>
    </source>
</evidence>
<keyword evidence="5 8" id="KW-0812">Transmembrane</keyword>
<keyword evidence="10" id="KW-1185">Reference proteome</keyword>
<evidence type="ECO:0000256" key="2">
    <source>
        <dbReference type="ARBA" id="ARBA00009773"/>
    </source>
</evidence>
<evidence type="ECO:0000256" key="7">
    <source>
        <dbReference type="ARBA" id="ARBA00023136"/>
    </source>
</evidence>
<dbReference type="InParanoid" id="E8N4S4"/>